<dbReference type="EMBL" id="FOTG01000003">
    <property type="protein sequence ID" value="SFL16030.1"/>
    <property type="molecule type" value="Genomic_DNA"/>
</dbReference>
<dbReference type="Proteomes" id="UP000182793">
    <property type="component" value="Unassembled WGS sequence"/>
</dbReference>
<dbReference type="RefSeq" id="WP_039697024.1">
    <property type="nucleotide sequence ID" value="NZ_AUZH01000026.1"/>
</dbReference>
<comment type="caution">
    <text evidence="1">The sequence shown here is derived from an EMBL/GenBank/DDBJ whole genome shotgun (WGS) entry which is preliminary data.</text>
</comment>
<gene>
    <name evidence="1" type="ORF">H702_07155</name>
    <name evidence="2" type="ORF">SAMN02910290_00697</name>
</gene>
<keyword evidence="4" id="KW-1185">Reference proteome</keyword>
<evidence type="ECO:0000313" key="4">
    <source>
        <dbReference type="Proteomes" id="UP000182793"/>
    </source>
</evidence>
<evidence type="ECO:0000313" key="3">
    <source>
        <dbReference type="Proteomes" id="UP000029382"/>
    </source>
</evidence>
<organism evidence="1 3">
    <name type="scientific">Streptococcus equinus JB1</name>
    <dbReference type="NCBI Taxonomy" id="1294274"/>
    <lineage>
        <taxon>Bacteria</taxon>
        <taxon>Bacillati</taxon>
        <taxon>Bacillota</taxon>
        <taxon>Bacilli</taxon>
        <taxon>Lactobacillales</taxon>
        <taxon>Streptococcaceae</taxon>
        <taxon>Streptococcus</taxon>
    </lineage>
</organism>
<sequence>MNRNEFKEVQRLVTKMERVESILKYKDFYSLSFFPVDKHKENDYNPVEEEIMWEKDLQKFIRSGIESYRVYLISRLRELGVEYE</sequence>
<reference evidence="1 3" key="1">
    <citation type="journal article" date="2014" name="Genome Announc.">
        <title>Draft Genome Sequences of Streptococcus bovis Strains ATCC 33317 and JB1.</title>
        <authorList>
            <person name="Benahmed F.H."/>
            <person name="Gopinath G.R."/>
            <person name="Harbottle H."/>
            <person name="Cotta M.A."/>
            <person name="Luo Y."/>
            <person name="Henderson C."/>
            <person name="Teri P."/>
            <person name="Soppet D."/>
            <person name="Rasmussen M."/>
            <person name="Whitehead T.R."/>
            <person name="Davidson M."/>
        </authorList>
    </citation>
    <scope>NUCLEOTIDE SEQUENCE [LARGE SCALE GENOMIC DNA]</scope>
    <source>
        <strain evidence="1 3">JB1</strain>
    </source>
</reference>
<evidence type="ECO:0000313" key="2">
    <source>
        <dbReference type="EMBL" id="SFL16030.1"/>
    </source>
</evidence>
<name>A0A091BSL8_STREI</name>
<dbReference type="EMBL" id="AUZH01000026">
    <property type="protein sequence ID" value="KFN87430.1"/>
    <property type="molecule type" value="Genomic_DNA"/>
</dbReference>
<reference evidence="2 4" key="2">
    <citation type="submission" date="2016-10" db="EMBL/GenBank/DDBJ databases">
        <authorList>
            <person name="Varghese N."/>
            <person name="Submissions S."/>
        </authorList>
    </citation>
    <scope>NUCLEOTIDE SEQUENCE [LARGE SCALE GENOMIC DNA]</scope>
    <source>
        <strain evidence="2 4">JB1</strain>
    </source>
</reference>
<evidence type="ECO:0000313" key="1">
    <source>
        <dbReference type="EMBL" id="KFN87430.1"/>
    </source>
</evidence>
<dbReference type="Proteomes" id="UP000029382">
    <property type="component" value="Unassembled WGS sequence"/>
</dbReference>
<proteinExistence type="predicted"/>
<protein>
    <submittedName>
        <fullName evidence="1">Uncharacterized protein</fullName>
    </submittedName>
</protein>
<dbReference type="AlphaFoldDB" id="A0A091BSL8"/>
<accession>A0A091BSL8</accession>